<dbReference type="PANTHER" id="PTHR36206">
    <property type="entry name" value="ASPERCRYPTIN BIOSYNTHESIS CLUSTER-SPECIFIC TRANSCRIPTION REGULATOR ATNN-RELATED"/>
    <property type="match status" value="1"/>
</dbReference>
<dbReference type="Pfam" id="PF00172">
    <property type="entry name" value="Zn_clus"/>
    <property type="match status" value="1"/>
</dbReference>
<keyword evidence="1" id="KW-0479">Metal-binding</keyword>
<keyword evidence="5" id="KW-0804">Transcription</keyword>
<dbReference type="SMART" id="SM00066">
    <property type="entry name" value="GAL4"/>
    <property type="match status" value="1"/>
</dbReference>
<dbReference type="PROSITE" id="PS50048">
    <property type="entry name" value="ZN2_CY6_FUNGAL_2"/>
    <property type="match status" value="1"/>
</dbReference>
<dbReference type="Proteomes" id="UP001203852">
    <property type="component" value="Unassembled WGS sequence"/>
</dbReference>
<organism evidence="9 10">
    <name type="scientific">Exophiala viscosa</name>
    <dbReference type="NCBI Taxonomy" id="2486360"/>
    <lineage>
        <taxon>Eukaryota</taxon>
        <taxon>Fungi</taxon>
        <taxon>Dikarya</taxon>
        <taxon>Ascomycota</taxon>
        <taxon>Pezizomycotina</taxon>
        <taxon>Eurotiomycetes</taxon>
        <taxon>Chaetothyriomycetidae</taxon>
        <taxon>Chaetothyriales</taxon>
        <taxon>Herpotrichiellaceae</taxon>
        <taxon>Exophiala</taxon>
    </lineage>
</organism>
<proteinExistence type="predicted"/>
<feature type="compositionally biased region" description="Low complexity" evidence="7">
    <location>
        <begin position="104"/>
        <end position="117"/>
    </location>
</feature>
<evidence type="ECO:0000256" key="4">
    <source>
        <dbReference type="ARBA" id="ARBA00023125"/>
    </source>
</evidence>
<evidence type="ECO:0000256" key="7">
    <source>
        <dbReference type="SAM" id="MobiDB-lite"/>
    </source>
</evidence>
<dbReference type="CDD" id="cd00067">
    <property type="entry name" value="GAL4"/>
    <property type="match status" value="1"/>
</dbReference>
<evidence type="ECO:0000313" key="10">
    <source>
        <dbReference type="Proteomes" id="UP001203852"/>
    </source>
</evidence>
<protein>
    <recommendedName>
        <fullName evidence="8">Zn(2)-C6 fungal-type domain-containing protein</fullName>
    </recommendedName>
</protein>
<sequence length="472" mass="52252">MVAKATDDSKRPIESSTPSLEATRDSVVVVNSDSAQALEKQRKKRHAPKVRTGCKTCKKRRVKCDERKPLCYQCSRRGIACLGYEPVQTWIFELPGPTLEVEESQSSAQEASDSATSDDAKKSNLSAPTSLAPLVPFRSAAEARSFQYFECKTGPFLATAVAYPKPLLNTMLGSAWQCAASRDLLIAVAITDEFRSNNVEFLPGEGGIVSTANSTRYYATAMGLMAREQYPIPDLLIASILAWIYDLGHRRTEAARIHLNSALAIADTNTARPNSDECRPEDDDLIKTVIKPALDGNQNFHDSTSALASGWTDDTASGPTLKVPEKFSSMTKAVQSCRRCFDLLHAGLIPPKNAAEFGRGWLQSVRKYGAQGAVSPMQRWALYILYAALSTFIETLYLDLTGIAAQIRWNYIIGQMEKIFDAEHFPGFTEVLNLLIQVMAWSCEHEQPISRARRLIRRTEREHSRDEDSGSS</sequence>
<accession>A0AAN6DVA6</accession>
<dbReference type="Gene3D" id="4.10.240.10">
    <property type="entry name" value="Zn(2)-C6 fungal-type DNA-binding domain"/>
    <property type="match status" value="1"/>
</dbReference>
<keyword evidence="4" id="KW-0238">DNA-binding</keyword>
<feature type="region of interest" description="Disordered" evidence="7">
    <location>
        <begin position="102"/>
        <end position="127"/>
    </location>
</feature>
<comment type="caution">
    <text evidence="9">The sequence shown here is derived from an EMBL/GenBank/DDBJ whole genome shotgun (WGS) entry which is preliminary data.</text>
</comment>
<feature type="domain" description="Zn(2)-C6 fungal-type" evidence="8">
    <location>
        <begin position="53"/>
        <end position="81"/>
    </location>
</feature>
<keyword evidence="2" id="KW-0862">Zinc</keyword>
<dbReference type="EMBL" id="MU404356">
    <property type="protein sequence ID" value="KAI1611465.1"/>
    <property type="molecule type" value="Genomic_DNA"/>
</dbReference>
<dbReference type="GO" id="GO:0000981">
    <property type="term" value="F:DNA-binding transcription factor activity, RNA polymerase II-specific"/>
    <property type="evidence" value="ECO:0007669"/>
    <property type="project" value="InterPro"/>
</dbReference>
<dbReference type="AlphaFoldDB" id="A0AAN6DVA6"/>
<evidence type="ECO:0000256" key="1">
    <source>
        <dbReference type="ARBA" id="ARBA00022723"/>
    </source>
</evidence>
<keyword evidence="10" id="KW-1185">Reference proteome</keyword>
<reference evidence="9" key="1">
    <citation type="journal article" date="2022" name="bioRxiv">
        <title>Deciphering the potential niche of two novel black yeast fungi from a biological soil crust based on their genomes, phenotypes, and melanin regulation.</title>
        <authorList>
            <consortium name="DOE Joint Genome Institute"/>
            <person name="Carr E.C."/>
            <person name="Barton Q."/>
            <person name="Grambo S."/>
            <person name="Sullivan M."/>
            <person name="Renfro C.M."/>
            <person name="Kuo A."/>
            <person name="Pangilinan J."/>
            <person name="Lipzen A."/>
            <person name="Keymanesh K."/>
            <person name="Savage E."/>
            <person name="Barry K."/>
            <person name="Grigoriev I.V."/>
            <person name="Riekhof W.R."/>
            <person name="Harris S.S."/>
        </authorList>
    </citation>
    <scope>NUCLEOTIDE SEQUENCE</scope>
    <source>
        <strain evidence="9">JF 03-4F</strain>
    </source>
</reference>
<gene>
    <name evidence="9" type="ORF">EDD36DRAFT_290044</name>
</gene>
<dbReference type="GO" id="GO:0008270">
    <property type="term" value="F:zinc ion binding"/>
    <property type="evidence" value="ECO:0007669"/>
    <property type="project" value="InterPro"/>
</dbReference>
<evidence type="ECO:0000256" key="2">
    <source>
        <dbReference type="ARBA" id="ARBA00022833"/>
    </source>
</evidence>
<dbReference type="InterPro" id="IPR001138">
    <property type="entry name" value="Zn2Cys6_DnaBD"/>
</dbReference>
<dbReference type="GO" id="GO:0003677">
    <property type="term" value="F:DNA binding"/>
    <property type="evidence" value="ECO:0007669"/>
    <property type="project" value="UniProtKB-KW"/>
</dbReference>
<feature type="compositionally biased region" description="Basic and acidic residues" evidence="7">
    <location>
        <begin position="1"/>
        <end position="13"/>
    </location>
</feature>
<keyword evidence="6" id="KW-0539">Nucleus</keyword>
<name>A0AAN6DVA6_9EURO</name>
<evidence type="ECO:0000259" key="8">
    <source>
        <dbReference type="PROSITE" id="PS50048"/>
    </source>
</evidence>
<dbReference type="PANTHER" id="PTHR36206:SF12">
    <property type="entry name" value="ASPERCRYPTIN BIOSYNTHESIS CLUSTER-SPECIFIC TRANSCRIPTION REGULATOR ATNN-RELATED"/>
    <property type="match status" value="1"/>
</dbReference>
<evidence type="ECO:0000256" key="5">
    <source>
        <dbReference type="ARBA" id="ARBA00023163"/>
    </source>
</evidence>
<dbReference type="InterPro" id="IPR036864">
    <property type="entry name" value="Zn2-C6_fun-type_DNA-bd_sf"/>
</dbReference>
<evidence type="ECO:0000256" key="6">
    <source>
        <dbReference type="ARBA" id="ARBA00023242"/>
    </source>
</evidence>
<dbReference type="PROSITE" id="PS00463">
    <property type="entry name" value="ZN2_CY6_FUNGAL_1"/>
    <property type="match status" value="1"/>
</dbReference>
<dbReference type="InterPro" id="IPR052360">
    <property type="entry name" value="Transcr_Regulatory_Proteins"/>
</dbReference>
<keyword evidence="3" id="KW-0805">Transcription regulation</keyword>
<evidence type="ECO:0000313" key="9">
    <source>
        <dbReference type="EMBL" id="KAI1611465.1"/>
    </source>
</evidence>
<dbReference type="SUPFAM" id="SSF57701">
    <property type="entry name" value="Zn2/Cys6 DNA-binding domain"/>
    <property type="match status" value="1"/>
</dbReference>
<evidence type="ECO:0000256" key="3">
    <source>
        <dbReference type="ARBA" id="ARBA00023015"/>
    </source>
</evidence>
<feature type="region of interest" description="Disordered" evidence="7">
    <location>
        <begin position="1"/>
        <end position="27"/>
    </location>
</feature>